<evidence type="ECO:0008006" key="3">
    <source>
        <dbReference type="Google" id="ProtNLM"/>
    </source>
</evidence>
<organism evidence="1 2">
    <name type="scientific">Candidatus Vogelbacteria bacterium CG10_big_fil_rev_8_21_14_0_10_51_16</name>
    <dbReference type="NCBI Taxonomy" id="1975045"/>
    <lineage>
        <taxon>Bacteria</taxon>
        <taxon>Candidatus Vogeliibacteriota</taxon>
    </lineage>
</organism>
<dbReference type="Proteomes" id="UP000228767">
    <property type="component" value="Unassembled WGS sequence"/>
</dbReference>
<evidence type="ECO:0000313" key="1">
    <source>
        <dbReference type="EMBL" id="PIR44634.1"/>
    </source>
</evidence>
<dbReference type="Gene3D" id="3.90.20.10">
    <property type="match status" value="1"/>
</dbReference>
<dbReference type="EMBL" id="PCYI01000025">
    <property type="protein sequence ID" value="PIR44634.1"/>
    <property type="molecule type" value="Genomic_DNA"/>
</dbReference>
<protein>
    <recommendedName>
        <fullName evidence="3">t-SNARE coiled-coil homology domain-containing protein</fullName>
    </recommendedName>
</protein>
<dbReference type="AlphaFoldDB" id="A0A2H0RF30"/>
<sequence>MKKAPRVKLKSINLEDVAIMVQKGFEGVDRRFDGVDKRFDGVDKRLDGVDMRLGGLEFEFKGVNRRLNEMERDTKSIKHHLVYREEFQDLMARMKLVEKTIGIVSGK</sequence>
<dbReference type="SUPFAM" id="SSF57997">
    <property type="entry name" value="Tropomyosin"/>
    <property type="match status" value="1"/>
</dbReference>
<comment type="caution">
    <text evidence="1">The sequence shown here is derived from an EMBL/GenBank/DDBJ whole genome shotgun (WGS) entry which is preliminary data.</text>
</comment>
<evidence type="ECO:0000313" key="2">
    <source>
        <dbReference type="Proteomes" id="UP000228767"/>
    </source>
</evidence>
<reference evidence="1 2" key="1">
    <citation type="submission" date="2017-09" db="EMBL/GenBank/DDBJ databases">
        <title>Depth-based differentiation of microbial function through sediment-hosted aquifers and enrichment of novel symbionts in the deep terrestrial subsurface.</title>
        <authorList>
            <person name="Probst A.J."/>
            <person name="Ladd B."/>
            <person name="Jarett J.K."/>
            <person name="Geller-Mcgrath D.E."/>
            <person name="Sieber C.M."/>
            <person name="Emerson J.B."/>
            <person name="Anantharaman K."/>
            <person name="Thomas B.C."/>
            <person name="Malmstrom R."/>
            <person name="Stieglmeier M."/>
            <person name="Klingl A."/>
            <person name="Woyke T."/>
            <person name="Ryan C.M."/>
            <person name="Banfield J.F."/>
        </authorList>
    </citation>
    <scope>NUCLEOTIDE SEQUENCE [LARGE SCALE GENOMIC DNA]</scope>
    <source>
        <strain evidence="1">CG10_big_fil_rev_8_21_14_0_10_51_16</strain>
    </source>
</reference>
<gene>
    <name evidence="1" type="ORF">COV10_03980</name>
</gene>
<proteinExistence type="predicted"/>
<name>A0A2H0RF30_9BACT</name>
<accession>A0A2H0RF30</accession>